<accession>A0A1V8YEQ9</accession>
<proteinExistence type="predicted"/>
<dbReference type="Proteomes" id="UP000192477">
    <property type="component" value="Unassembled WGS sequence"/>
</dbReference>
<dbReference type="OrthoDB" id="3010363at2"/>
<evidence type="ECO:0000313" key="1">
    <source>
        <dbReference type="EMBL" id="OQO71048.1"/>
    </source>
</evidence>
<reference evidence="1 2" key="1">
    <citation type="journal article" date="2017" name="BMC Microbiol.">
        <title>Comparative genomics of Enterococcus spp. isolated from bovine feces.</title>
        <authorList>
            <person name="Beukers A.G."/>
            <person name="Zaheer R."/>
            <person name="Goji N."/>
            <person name="Amoako K.K."/>
            <person name="Chaves A.V."/>
            <person name="Ward M.P."/>
            <person name="McAllister T.A."/>
        </authorList>
    </citation>
    <scope>NUCLEOTIDE SEQUENCE [LARGE SCALE GENOMIC DNA]</scope>
    <source>
        <strain evidence="1 2">F1129D 143</strain>
    </source>
</reference>
<evidence type="ECO:0000313" key="2">
    <source>
        <dbReference type="Proteomes" id="UP000192477"/>
    </source>
</evidence>
<sequence length="83" mass="9868">MDLMIPEYKPLFELTKRRLRDLKKIANKKFGELDDQDKFMFLIVGNINLRFNTICLLSENNIYDGIFALQRTIFELLLHGFRG</sequence>
<dbReference type="EMBL" id="MJEA01000002">
    <property type="protein sequence ID" value="OQO71048.1"/>
    <property type="molecule type" value="Genomic_DNA"/>
</dbReference>
<name>A0A1V8YEQ9_9ENTE</name>
<organism evidence="1 2">
    <name type="scientific">Enterococcus villorum</name>
    <dbReference type="NCBI Taxonomy" id="112904"/>
    <lineage>
        <taxon>Bacteria</taxon>
        <taxon>Bacillati</taxon>
        <taxon>Bacillota</taxon>
        <taxon>Bacilli</taxon>
        <taxon>Lactobacillales</taxon>
        <taxon>Enterococcaceae</taxon>
        <taxon>Enterococcus</taxon>
    </lineage>
</organism>
<protein>
    <submittedName>
        <fullName evidence="1">Uncharacterized protein</fullName>
    </submittedName>
</protein>
<gene>
    <name evidence="1" type="ORF">BH747_03335</name>
</gene>
<comment type="caution">
    <text evidence="1">The sequence shown here is derived from an EMBL/GenBank/DDBJ whole genome shotgun (WGS) entry which is preliminary data.</text>
</comment>
<dbReference type="RefSeq" id="WP_081182513.1">
    <property type="nucleotide sequence ID" value="NZ_MJEA01000002.1"/>
</dbReference>
<dbReference type="AlphaFoldDB" id="A0A1V8YEQ9"/>